<evidence type="ECO:0000313" key="8">
    <source>
        <dbReference type="Proteomes" id="UP000823388"/>
    </source>
</evidence>
<evidence type="ECO:0000256" key="5">
    <source>
        <dbReference type="ARBA" id="ARBA00022821"/>
    </source>
</evidence>
<keyword evidence="8" id="KW-1185">Reference proteome</keyword>
<evidence type="ECO:0000256" key="3">
    <source>
        <dbReference type="ARBA" id="ARBA00022737"/>
    </source>
</evidence>
<keyword evidence="2" id="KW-0433">Leucine-rich repeat</keyword>
<sequence length="233" mass="25250">MLRSQTLVYFIRSVGAVELQQCSCSIASVHLAPFLHCSDPPAELLFAISTSFRRSVRLRPVPSESPTARRLRQEPRPCCLYELLFLDAAAASPKIHPSAQGWRSSPSARRAGCWMLGKALGTVTDGFLEAWAASEGLGPNVDALKMELLYAQGMLDNAQGREIRSPALKELLLKLQQLAYGADDVIDELEYFRIQDALDGTSAPTMLPTCTTGAACTASSSMHATLPEPLLVS</sequence>
<gene>
    <name evidence="7" type="ORF">PVAP13_7NG364525</name>
</gene>
<comment type="caution">
    <text evidence="7">The sequence shown here is derived from an EMBL/GenBank/DDBJ whole genome shotgun (WGS) entry which is preliminary data.</text>
</comment>
<feature type="domain" description="Disease resistance N-terminal" evidence="6">
    <location>
        <begin position="120"/>
        <end position="195"/>
    </location>
</feature>
<evidence type="ECO:0000259" key="6">
    <source>
        <dbReference type="Pfam" id="PF18052"/>
    </source>
</evidence>
<dbReference type="EMBL" id="CM029050">
    <property type="protein sequence ID" value="KAG2568969.1"/>
    <property type="molecule type" value="Genomic_DNA"/>
</dbReference>
<dbReference type="InterPro" id="IPR041118">
    <property type="entry name" value="Rx_N"/>
</dbReference>
<evidence type="ECO:0000256" key="1">
    <source>
        <dbReference type="ARBA" id="ARBA00008894"/>
    </source>
</evidence>
<comment type="similarity">
    <text evidence="1">Belongs to the disease resistance NB-LRR family.</text>
</comment>
<dbReference type="GO" id="GO:0000166">
    <property type="term" value="F:nucleotide binding"/>
    <property type="evidence" value="ECO:0007669"/>
    <property type="project" value="UniProtKB-KW"/>
</dbReference>
<keyword evidence="5" id="KW-0611">Plant defense</keyword>
<dbReference type="Pfam" id="PF18052">
    <property type="entry name" value="Rx_N"/>
    <property type="match status" value="1"/>
</dbReference>
<proteinExistence type="inferred from homology"/>
<keyword evidence="3" id="KW-0677">Repeat</keyword>
<accession>A0A8T0Q886</accession>
<dbReference type="GO" id="GO:0006952">
    <property type="term" value="P:defense response"/>
    <property type="evidence" value="ECO:0007669"/>
    <property type="project" value="UniProtKB-KW"/>
</dbReference>
<evidence type="ECO:0000313" key="7">
    <source>
        <dbReference type="EMBL" id="KAG2568969.1"/>
    </source>
</evidence>
<evidence type="ECO:0000256" key="2">
    <source>
        <dbReference type="ARBA" id="ARBA00022614"/>
    </source>
</evidence>
<protein>
    <recommendedName>
        <fullName evidence="6">Disease resistance N-terminal domain-containing protein</fullName>
    </recommendedName>
</protein>
<name>A0A8T0Q886_PANVG</name>
<evidence type="ECO:0000256" key="4">
    <source>
        <dbReference type="ARBA" id="ARBA00022741"/>
    </source>
</evidence>
<organism evidence="7 8">
    <name type="scientific">Panicum virgatum</name>
    <name type="common">Blackwell switchgrass</name>
    <dbReference type="NCBI Taxonomy" id="38727"/>
    <lineage>
        <taxon>Eukaryota</taxon>
        <taxon>Viridiplantae</taxon>
        <taxon>Streptophyta</taxon>
        <taxon>Embryophyta</taxon>
        <taxon>Tracheophyta</taxon>
        <taxon>Spermatophyta</taxon>
        <taxon>Magnoliopsida</taxon>
        <taxon>Liliopsida</taxon>
        <taxon>Poales</taxon>
        <taxon>Poaceae</taxon>
        <taxon>PACMAD clade</taxon>
        <taxon>Panicoideae</taxon>
        <taxon>Panicodae</taxon>
        <taxon>Paniceae</taxon>
        <taxon>Panicinae</taxon>
        <taxon>Panicum</taxon>
        <taxon>Panicum sect. Hiantes</taxon>
    </lineage>
</organism>
<dbReference type="Gene3D" id="1.20.5.4130">
    <property type="match status" value="1"/>
</dbReference>
<keyword evidence="4" id="KW-0547">Nucleotide-binding</keyword>
<dbReference type="AlphaFoldDB" id="A0A8T0Q886"/>
<reference evidence="7" key="1">
    <citation type="submission" date="2020-05" db="EMBL/GenBank/DDBJ databases">
        <title>WGS assembly of Panicum virgatum.</title>
        <authorList>
            <person name="Lovell J.T."/>
            <person name="Jenkins J."/>
            <person name="Shu S."/>
            <person name="Juenger T.E."/>
            <person name="Schmutz J."/>
        </authorList>
    </citation>
    <scope>NUCLEOTIDE SEQUENCE</scope>
    <source>
        <strain evidence="7">AP13</strain>
    </source>
</reference>
<dbReference type="Proteomes" id="UP000823388">
    <property type="component" value="Chromosome 7N"/>
</dbReference>